<evidence type="ECO:0000313" key="1">
    <source>
        <dbReference type="EMBL" id="AFL99539.1"/>
    </source>
</evidence>
<name>I4A6F5_DESDJ</name>
<sequence length="46" mass="5238">MVLFWFTKIKLGLSELNEVPERYYNAVMEKLVEAGMYDADGNPIAA</sequence>
<dbReference type="AlphaFoldDB" id="I4A6F5"/>
<dbReference type="EMBL" id="CP003348">
    <property type="protein sequence ID" value="AFL99539.1"/>
    <property type="molecule type" value="Genomic_DNA"/>
</dbReference>
<reference evidence="1 2" key="2">
    <citation type="journal article" date="2015" name="J. Bacteriol.">
        <title>Genomic, proteomic, and biochemical analysis of the organohalide respiratory pathway in Desulfitobacterium dehalogenans.</title>
        <authorList>
            <person name="Kruse T."/>
            <person name="van de Pas B.A."/>
            <person name="Atteia A."/>
            <person name="Krab K."/>
            <person name="Hagen W.R."/>
            <person name="Goodwin L."/>
            <person name="Chain P."/>
            <person name="Boeren S."/>
            <person name="Maphosa F."/>
            <person name="Schraa G."/>
            <person name="de Vos W.M."/>
            <person name="van der Oost J."/>
            <person name="Smidt H."/>
            <person name="Stams A.J."/>
        </authorList>
    </citation>
    <scope>NUCLEOTIDE SEQUENCE [LARGE SCALE GENOMIC DNA]</scope>
    <source>
        <strain evidence="2">ATCC 51507 / DSM 9161 / JW/IU-DC1</strain>
    </source>
</reference>
<dbReference type="Proteomes" id="UP000006053">
    <property type="component" value="Chromosome"/>
</dbReference>
<keyword evidence="2" id="KW-1185">Reference proteome</keyword>
<dbReference type="KEGG" id="ddh:Desde_1107"/>
<proteinExistence type="predicted"/>
<organism evidence="1 2">
    <name type="scientific">Desulfitobacterium dehalogenans (strain ATCC 51507 / DSM 9161 / JW/IU-DC1)</name>
    <dbReference type="NCBI Taxonomy" id="756499"/>
    <lineage>
        <taxon>Bacteria</taxon>
        <taxon>Bacillati</taxon>
        <taxon>Bacillota</taxon>
        <taxon>Clostridia</taxon>
        <taxon>Eubacteriales</taxon>
        <taxon>Desulfitobacteriaceae</taxon>
        <taxon>Desulfitobacterium</taxon>
    </lineage>
</organism>
<gene>
    <name evidence="1" type="ordered locus">Desde_1107</name>
</gene>
<dbReference type="RefSeq" id="WP_014793031.1">
    <property type="nucleotide sequence ID" value="NC_018017.1"/>
</dbReference>
<evidence type="ECO:0000313" key="2">
    <source>
        <dbReference type="Proteomes" id="UP000006053"/>
    </source>
</evidence>
<dbReference type="OrthoDB" id="3035508at2"/>
<reference evidence="2" key="1">
    <citation type="submission" date="2012-06" db="EMBL/GenBank/DDBJ databases">
        <title>Complete sequence of Desulfitobacterium dehalogenans ATCC 51507.</title>
        <authorList>
            <person name="Lucas S."/>
            <person name="Han J."/>
            <person name="Lapidus A."/>
            <person name="Cheng J.-F."/>
            <person name="Goodwin L."/>
            <person name="Pitluck S."/>
            <person name="Peters L."/>
            <person name="Ovchinnikova G."/>
            <person name="Teshima H."/>
            <person name="Detter J.C."/>
            <person name="Han C."/>
            <person name="Tapia R."/>
            <person name="Land M."/>
            <person name="Hauser L."/>
            <person name="Kyrpides N."/>
            <person name="Ivanova N."/>
            <person name="Pagani I."/>
            <person name="Kruse T."/>
            <person name="de Vos W.M."/>
            <person name="Smidt H."/>
            <person name="Woyke T."/>
        </authorList>
    </citation>
    <scope>NUCLEOTIDE SEQUENCE [LARGE SCALE GENOMIC DNA]</scope>
    <source>
        <strain evidence="2">ATCC 51507 / DSM 9161 / JW/IU-DC1</strain>
    </source>
</reference>
<protein>
    <submittedName>
        <fullName evidence="1">Uncharacterized protein</fullName>
    </submittedName>
</protein>
<dbReference type="STRING" id="756499.Desde_1107"/>
<accession>I4A6F5</accession>
<dbReference type="HOGENOM" id="CLU_3182845_0_0_9"/>